<evidence type="ECO:0000313" key="2">
    <source>
        <dbReference type="EMBL" id="MCB2410198.1"/>
    </source>
</evidence>
<dbReference type="EMBL" id="JAJADR010000006">
    <property type="protein sequence ID" value="MCB2410198.1"/>
    <property type="molecule type" value="Genomic_DNA"/>
</dbReference>
<evidence type="ECO:0008006" key="4">
    <source>
        <dbReference type="Google" id="ProtNLM"/>
    </source>
</evidence>
<feature type="region of interest" description="Disordered" evidence="1">
    <location>
        <begin position="51"/>
        <end position="73"/>
    </location>
</feature>
<sequence>MKNTLFLTALVVALGLIGFLYRQVTVLEESLKLEQRRFADCQQVNFQLQMKANGNAPRGNGPTQQSPAATPNR</sequence>
<gene>
    <name evidence="2" type="ORF">LGH74_19560</name>
</gene>
<name>A0ABS8AWM3_9BACT</name>
<evidence type="ECO:0000256" key="1">
    <source>
        <dbReference type="SAM" id="MobiDB-lite"/>
    </source>
</evidence>
<dbReference type="Proteomes" id="UP001165296">
    <property type="component" value="Unassembled WGS sequence"/>
</dbReference>
<dbReference type="RefSeq" id="WP_226178340.1">
    <property type="nucleotide sequence ID" value="NZ_JAJADR010000006.1"/>
</dbReference>
<protein>
    <recommendedName>
        <fullName evidence="4">Cell division protein FtsL</fullName>
    </recommendedName>
</protein>
<feature type="compositionally biased region" description="Polar residues" evidence="1">
    <location>
        <begin position="61"/>
        <end position="73"/>
    </location>
</feature>
<reference evidence="2" key="1">
    <citation type="submission" date="2021-10" db="EMBL/GenBank/DDBJ databases">
        <authorList>
            <person name="Dean J.D."/>
            <person name="Kim M.K."/>
            <person name="Newey C.N."/>
            <person name="Stoker T.S."/>
            <person name="Thompson D.W."/>
            <person name="Grose J.H."/>
        </authorList>
    </citation>
    <scope>NUCLEOTIDE SEQUENCE</scope>
    <source>
        <strain evidence="2">BT178</strain>
    </source>
</reference>
<comment type="caution">
    <text evidence="2">The sequence shown here is derived from an EMBL/GenBank/DDBJ whole genome shotgun (WGS) entry which is preliminary data.</text>
</comment>
<evidence type="ECO:0000313" key="3">
    <source>
        <dbReference type="Proteomes" id="UP001165296"/>
    </source>
</evidence>
<accession>A0ABS8AWM3</accession>
<keyword evidence="3" id="KW-1185">Reference proteome</keyword>
<organism evidence="2 3">
    <name type="scientific">Hymenobacter lucidus</name>
    <dbReference type="NCBI Taxonomy" id="2880930"/>
    <lineage>
        <taxon>Bacteria</taxon>
        <taxon>Pseudomonadati</taxon>
        <taxon>Bacteroidota</taxon>
        <taxon>Cytophagia</taxon>
        <taxon>Cytophagales</taxon>
        <taxon>Hymenobacteraceae</taxon>
        <taxon>Hymenobacter</taxon>
    </lineage>
</organism>
<proteinExistence type="predicted"/>